<organism evidence="2 3">
    <name type="scientific">Massilia aerilata</name>
    <dbReference type="NCBI Taxonomy" id="453817"/>
    <lineage>
        <taxon>Bacteria</taxon>
        <taxon>Pseudomonadati</taxon>
        <taxon>Pseudomonadota</taxon>
        <taxon>Betaproteobacteria</taxon>
        <taxon>Burkholderiales</taxon>
        <taxon>Oxalobacteraceae</taxon>
        <taxon>Telluria group</taxon>
        <taxon>Massilia</taxon>
    </lineage>
</organism>
<dbReference type="InterPro" id="IPR000182">
    <property type="entry name" value="GNAT_dom"/>
</dbReference>
<sequence>MPGIAIVHRSELARVRAFYEEAGYGGGVLDIDRVFAATTDGRIVGVVRLCEEEGVIVLRGMHVAAACQRQGIGRALLARCVPWLERGEAFCLPYARLAGFYGEAGFTPAPPETLPRFLAERLDGYRSKGQGVLAMRRAGAAHMPNKSFASRIA</sequence>
<accession>A0ABW0RR97</accession>
<dbReference type="SUPFAM" id="SSF55729">
    <property type="entry name" value="Acyl-CoA N-acyltransferases (Nat)"/>
    <property type="match status" value="1"/>
</dbReference>
<evidence type="ECO:0000259" key="1">
    <source>
        <dbReference type="PROSITE" id="PS51186"/>
    </source>
</evidence>
<dbReference type="PROSITE" id="PS51186">
    <property type="entry name" value="GNAT"/>
    <property type="match status" value="1"/>
</dbReference>
<evidence type="ECO:0000313" key="3">
    <source>
        <dbReference type="Proteomes" id="UP001596086"/>
    </source>
</evidence>
<dbReference type="Pfam" id="PF13508">
    <property type="entry name" value="Acetyltransf_7"/>
    <property type="match status" value="1"/>
</dbReference>
<name>A0ABW0RR97_9BURK</name>
<dbReference type="EMBL" id="JBHSMZ010000001">
    <property type="protein sequence ID" value="MFC5547336.1"/>
    <property type="molecule type" value="Genomic_DNA"/>
</dbReference>
<dbReference type="CDD" id="cd04301">
    <property type="entry name" value="NAT_SF"/>
    <property type="match status" value="1"/>
</dbReference>
<comment type="caution">
    <text evidence="2">The sequence shown here is derived from an EMBL/GenBank/DDBJ whole genome shotgun (WGS) entry which is preliminary data.</text>
</comment>
<gene>
    <name evidence="2" type="ORF">ACFPO9_02260</name>
</gene>
<protein>
    <submittedName>
        <fullName evidence="2">GNAT family N-acetyltransferase</fullName>
        <ecNumber evidence="2">2.3.-.-</ecNumber>
    </submittedName>
</protein>
<dbReference type="Proteomes" id="UP001596086">
    <property type="component" value="Unassembled WGS sequence"/>
</dbReference>
<dbReference type="GO" id="GO:0016746">
    <property type="term" value="F:acyltransferase activity"/>
    <property type="evidence" value="ECO:0007669"/>
    <property type="project" value="UniProtKB-KW"/>
</dbReference>
<dbReference type="RefSeq" id="WP_379766416.1">
    <property type="nucleotide sequence ID" value="NZ_JBHSMZ010000001.1"/>
</dbReference>
<dbReference type="Gene3D" id="3.40.630.30">
    <property type="match status" value="1"/>
</dbReference>
<reference evidence="3" key="1">
    <citation type="journal article" date="2019" name="Int. J. Syst. Evol. Microbiol.">
        <title>The Global Catalogue of Microorganisms (GCM) 10K type strain sequencing project: providing services to taxonomists for standard genome sequencing and annotation.</title>
        <authorList>
            <consortium name="The Broad Institute Genomics Platform"/>
            <consortium name="The Broad Institute Genome Sequencing Center for Infectious Disease"/>
            <person name="Wu L."/>
            <person name="Ma J."/>
        </authorList>
    </citation>
    <scope>NUCLEOTIDE SEQUENCE [LARGE SCALE GENOMIC DNA]</scope>
    <source>
        <strain evidence="3">CGMCC 4.5798</strain>
    </source>
</reference>
<dbReference type="EC" id="2.3.-.-" evidence="2"/>
<proteinExistence type="predicted"/>
<feature type="domain" description="N-acetyltransferase" evidence="1">
    <location>
        <begin position="1"/>
        <end position="123"/>
    </location>
</feature>
<evidence type="ECO:0000313" key="2">
    <source>
        <dbReference type="EMBL" id="MFC5547336.1"/>
    </source>
</evidence>
<keyword evidence="2" id="KW-0012">Acyltransferase</keyword>
<keyword evidence="2" id="KW-0808">Transferase</keyword>
<keyword evidence="3" id="KW-1185">Reference proteome</keyword>
<dbReference type="InterPro" id="IPR016181">
    <property type="entry name" value="Acyl_CoA_acyltransferase"/>
</dbReference>